<accession>A0A1X4NHT2</accession>
<keyword evidence="2" id="KW-1185">Reference proteome</keyword>
<dbReference type="SUPFAM" id="SSF56281">
    <property type="entry name" value="Metallo-hydrolase/oxidoreductase"/>
    <property type="match status" value="1"/>
</dbReference>
<dbReference type="RefSeq" id="WP_085640294.1">
    <property type="nucleotide sequence ID" value="NZ_JFKC01000020.1"/>
</dbReference>
<dbReference type="AlphaFoldDB" id="A0A1X4NHT2"/>
<comment type="caution">
    <text evidence="1">The sequence shown here is derived from an EMBL/GenBank/DDBJ whole genome shotgun (WGS) entry which is preliminary data.</text>
</comment>
<gene>
    <name evidence="1" type="ORF">MGEO_16255</name>
</gene>
<dbReference type="PANTHER" id="PTHR11203:SF49">
    <property type="entry name" value="BLL1145 PROTEIN"/>
    <property type="match status" value="1"/>
</dbReference>
<dbReference type="PANTHER" id="PTHR11203">
    <property type="entry name" value="CLEAVAGE AND POLYADENYLATION SPECIFICITY FACTOR FAMILY MEMBER"/>
    <property type="match status" value="1"/>
</dbReference>
<dbReference type="EMBL" id="JFKC01000020">
    <property type="protein sequence ID" value="OSQ47302.1"/>
    <property type="molecule type" value="Genomic_DNA"/>
</dbReference>
<dbReference type="Proteomes" id="UP000193926">
    <property type="component" value="Unassembled WGS sequence"/>
</dbReference>
<dbReference type="InterPro" id="IPR026360">
    <property type="entry name" value="Xnuc_lig_assoc"/>
</dbReference>
<name>A0A1X4NHT2_9RHOB</name>
<dbReference type="NCBIfam" id="TIGR04122">
    <property type="entry name" value="Xnuc_lig_assoc"/>
    <property type="match status" value="1"/>
</dbReference>
<dbReference type="GO" id="GO:0004521">
    <property type="term" value="F:RNA endonuclease activity"/>
    <property type="evidence" value="ECO:0007669"/>
    <property type="project" value="TreeGrafter"/>
</dbReference>
<sequence length="340" mass="37322">MANPVLSFTDRGIYCAAGDFYIDPWRPVDRALITHGHADHARPGHRRYLCTEGCAPVMRHRLGTITVDTVKFGEARRIGDAQVSFHPAGHLPGSAQIRVEVGGEVWVASGDYKVAQDGLSEPFEPVRCHSFITECTFGLPVFKWEDQAHVAKDLNAWWSANAAEGKTSILGAYSLGKAQRLLAMIDPQIAPILTHAAVENTNAVLRGQGYRLPDTIQVTPDTNPKDHKGALVIAPPSALGSQWARRFGLSSTAFASGWMRLRGVRRRRAADRGFVVSDHADWNGLMQAISETQAENIFVTHGYTDIFARWLKTQGYNAQVLRTEFGTDEDDTDTPTGDAA</sequence>
<organism evidence="1 2">
    <name type="scientific">Marivita geojedonensis</name>
    <dbReference type="NCBI Taxonomy" id="1123756"/>
    <lineage>
        <taxon>Bacteria</taxon>
        <taxon>Pseudomonadati</taxon>
        <taxon>Pseudomonadota</taxon>
        <taxon>Alphaproteobacteria</taxon>
        <taxon>Rhodobacterales</taxon>
        <taxon>Roseobacteraceae</taxon>
        <taxon>Marivita</taxon>
    </lineage>
</organism>
<dbReference type="InterPro" id="IPR050698">
    <property type="entry name" value="MBL"/>
</dbReference>
<dbReference type="InterPro" id="IPR036866">
    <property type="entry name" value="RibonucZ/Hydroxyglut_hydro"/>
</dbReference>
<dbReference type="STRING" id="1123756.MGEO_16255"/>
<protein>
    <submittedName>
        <fullName evidence="1">mRNA 3'-end processing factor</fullName>
    </submittedName>
</protein>
<dbReference type="Gene3D" id="3.60.15.10">
    <property type="entry name" value="Ribonuclease Z/Hydroxyacylglutathione hydrolase-like"/>
    <property type="match status" value="1"/>
</dbReference>
<evidence type="ECO:0000313" key="1">
    <source>
        <dbReference type="EMBL" id="OSQ47302.1"/>
    </source>
</evidence>
<proteinExistence type="predicted"/>
<dbReference type="OrthoDB" id="9803916at2"/>
<evidence type="ECO:0000313" key="2">
    <source>
        <dbReference type="Proteomes" id="UP000193926"/>
    </source>
</evidence>
<reference evidence="1 2" key="1">
    <citation type="submission" date="2014-03" db="EMBL/GenBank/DDBJ databases">
        <title>The draft genome sequence of Marivita geojedonensis KCTC 23882.</title>
        <authorList>
            <person name="Lai Q."/>
            <person name="Shao Z."/>
        </authorList>
    </citation>
    <scope>NUCLEOTIDE SEQUENCE [LARGE SCALE GENOMIC DNA]</scope>
    <source>
        <strain evidence="1 2">DPG-138</strain>
    </source>
</reference>